<evidence type="ECO:0000313" key="3">
    <source>
        <dbReference type="EMBL" id="CAF3943669.1"/>
    </source>
</evidence>
<feature type="domain" description="Endonuclease/exonuclease/phosphatase" evidence="1">
    <location>
        <begin position="146"/>
        <end position="245"/>
    </location>
</feature>
<dbReference type="SUPFAM" id="SSF56219">
    <property type="entry name" value="DNase I-like"/>
    <property type="match status" value="1"/>
</dbReference>
<dbReference type="Gene3D" id="3.30.70.1820">
    <property type="entry name" value="L1 transposable element, RRM domain"/>
    <property type="match status" value="1"/>
</dbReference>
<gene>
    <name evidence="2" type="ORF">GPM918_LOCUS22619</name>
    <name evidence="3" type="ORF">SRO942_LOCUS22618</name>
</gene>
<dbReference type="OrthoDB" id="10066957at2759"/>
<dbReference type="EMBL" id="CAJOBC010007807">
    <property type="protein sequence ID" value="CAF3943669.1"/>
    <property type="molecule type" value="Genomic_DNA"/>
</dbReference>
<dbReference type="EMBL" id="CAJNOQ010007806">
    <property type="protein sequence ID" value="CAF1179463.1"/>
    <property type="molecule type" value="Genomic_DNA"/>
</dbReference>
<reference evidence="2" key="1">
    <citation type="submission" date="2021-02" db="EMBL/GenBank/DDBJ databases">
        <authorList>
            <person name="Nowell W R."/>
        </authorList>
    </citation>
    <scope>NUCLEOTIDE SEQUENCE</scope>
</reference>
<keyword evidence="4" id="KW-1185">Reference proteome</keyword>
<name>A0A814UTP2_9BILA</name>
<organism evidence="2 4">
    <name type="scientific">Didymodactylos carnosus</name>
    <dbReference type="NCBI Taxonomy" id="1234261"/>
    <lineage>
        <taxon>Eukaryota</taxon>
        <taxon>Metazoa</taxon>
        <taxon>Spiralia</taxon>
        <taxon>Gnathifera</taxon>
        <taxon>Rotifera</taxon>
        <taxon>Eurotatoria</taxon>
        <taxon>Bdelloidea</taxon>
        <taxon>Philodinida</taxon>
        <taxon>Philodinidae</taxon>
        <taxon>Didymodactylos</taxon>
    </lineage>
</organism>
<dbReference type="Gene3D" id="3.60.10.10">
    <property type="entry name" value="Endonuclease/exonuclease/phosphatase"/>
    <property type="match status" value="1"/>
</dbReference>
<sequence length="289" mass="33300">MENENTNEIILQIAECIDIPVYEIDISRSHRVGKYNPQTSTPRLIIVRFASYRSRELFYKNRKYLNESDYYYITRRRQITTILHDITIVREDLMREYLNLLRRCIEPSVLLTFFIKDGNTYYYQNDRQIFIRLESDIGKVMVQINYRSPSLSNGETDEDIEFLSDTIGDVIRTGSFDVVILVGDFSAHSDAWCNSHPETAAGKKFFEFSDILNFKQLVKEPTRVSKDRMTKTVLDLVFTSSTSPQICLNPSSKRFMFGFFKVVIIGIVTSKCANSGNGRSVGTGDPGIH</sequence>
<dbReference type="GO" id="GO:0003824">
    <property type="term" value="F:catalytic activity"/>
    <property type="evidence" value="ECO:0007669"/>
    <property type="project" value="InterPro"/>
</dbReference>
<dbReference type="AlphaFoldDB" id="A0A814UTP2"/>
<accession>A0A814UTP2</accession>
<comment type="caution">
    <text evidence="2">The sequence shown here is derived from an EMBL/GenBank/DDBJ whole genome shotgun (WGS) entry which is preliminary data.</text>
</comment>
<protein>
    <recommendedName>
        <fullName evidence="1">Endonuclease/exonuclease/phosphatase domain-containing protein</fullName>
    </recommendedName>
</protein>
<evidence type="ECO:0000313" key="4">
    <source>
        <dbReference type="Proteomes" id="UP000663829"/>
    </source>
</evidence>
<dbReference type="Proteomes" id="UP000681722">
    <property type="component" value="Unassembled WGS sequence"/>
</dbReference>
<evidence type="ECO:0000313" key="2">
    <source>
        <dbReference type="EMBL" id="CAF1179463.1"/>
    </source>
</evidence>
<dbReference type="Proteomes" id="UP000663829">
    <property type="component" value="Unassembled WGS sequence"/>
</dbReference>
<dbReference type="Pfam" id="PF14529">
    <property type="entry name" value="Exo_endo_phos_2"/>
    <property type="match status" value="1"/>
</dbReference>
<evidence type="ECO:0000259" key="1">
    <source>
        <dbReference type="Pfam" id="PF14529"/>
    </source>
</evidence>
<dbReference type="InterPro" id="IPR036691">
    <property type="entry name" value="Endo/exonu/phosph_ase_sf"/>
</dbReference>
<dbReference type="InterPro" id="IPR005135">
    <property type="entry name" value="Endo/exonuclease/phosphatase"/>
</dbReference>
<proteinExistence type="predicted"/>